<comment type="caution">
    <text evidence="1">The sequence shown here is derived from an EMBL/GenBank/DDBJ whole genome shotgun (WGS) entry which is preliminary data.</text>
</comment>
<evidence type="ECO:0000313" key="2">
    <source>
        <dbReference type="Proteomes" id="UP001151760"/>
    </source>
</evidence>
<keyword evidence="2" id="KW-1185">Reference proteome</keyword>
<gene>
    <name evidence="1" type="ORF">Tco_0974075</name>
</gene>
<proteinExistence type="predicted"/>
<reference evidence="1" key="1">
    <citation type="journal article" date="2022" name="Int. J. Mol. Sci.">
        <title>Draft Genome of Tanacetum Coccineum: Genomic Comparison of Closely Related Tanacetum-Family Plants.</title>
        <authorList>
            <person name="Yamashiro T."/>
            <person name="Shiraishi A."/>
            <person name="Nakayama K."/>
            <person name="Satake H."/>
        </authorList>
    </citation>
    <scope>NUCLEOTIDE SEQUENCE</scope>
</reference>
<organism evidence="1 2">
    <name type="scientific">Tanacetum coccineum</name>
    <dbReference type="NCBI Taxonomy" id="301880"/>
    <lineage>
        <taxon>Eukaryota</taxon>
        <taxon>Viridiplantae</taxon>
        <taxon>Streptophyta</taxon>
        <taxon>Embryophyta</taxon>
        <taxon>Tracheophyta</taxon>
        <taxon>Spermatophyta</taxon>
        <taxon>Magnoliopsida</taxon>
        <taxon>eudicotyledons</taxon>
        <taxon>Gunneridae</taxon>
        <taxon>Pentapetalae</taxon>
        <taxon>asterids</taxon>
        <taxon>campanulids</taxon>
        <taxon>Asterales</taxon>
        <taxon>Asteraceae</taxon>
        <taxon>Asteroideae</taxon>
        <taxon>Anthemideae</taxon>
        <taxon>Anthemidinae</taxon>
        <taxon>Tanacetum</taxon>
    </lineage>
</organism>
<dbReference type="Proteomes" id="UP001151760">
    <property type="component" value="Unassembled WGS sequence"/>
</dbReference>
<name>A0ABQ5EAR0_9ASTR</name>
<protein>
    <submittedName>
        <fullName evidence="1">Uncharacterized protein</fullName>
    </submittedName>
</protein>
<accession>A0ABQ5EAR0</accession>
<sequence length="354" mass="41280">MLDNCVRETYYSEQSTFDPASDIKITSDSNINSYDQYLKETESAAVQNTASTEEQNAVIMSVFKEITNRVAKCNADSIQNKNVNESLTAELERYKERVRMFEERQKINLNDREKYIESQMNDMILNKNAKFAAFQKETDSLKFSISKHVKDNESLMTTIDVLKTQSKEKEDKYIEKEIDFKNQIKELENIVFKVGQSVQTMHMLTKPEVFYDDIHKQALGYQNSFLYQESSADKANVEFDNGLHNELNEVKTVFNQMEVAVEQCSVDKKCFEIQKKELLLENDRLLELIIYQDLVHTIVNSLEVIDECESMRKSWCEGHNRNLMLEAELSKMTELSKTCSRLQNHCISLELKLH</sequence>
<evidence type="ECO:0000313" key="1">
    <source>
        <dbReference type="EMBL" id="GJT47918.1"/>
    </source>
</evidence>
<reference evidence="1" key="2">
    <citation type="submission" date="2022-01" db="EMBL/GenBank/DDBJ databases">
        <authorList>
            <person name="Yamashiro T."/>
            <person name="Shiraishi A."/>
            <person name="Satake H."/>
            <person name="Nakayama K."/>
        </authorList>
    </citation>
    <scope>NUCLEOTIDE SEQUENCE</scope>
</reference>
<dbReference type="EMBL" id="BQNB010016109">
    <property type="protein sequence ID" value="GJT47918.1"/>
    <property type="molecule type" value="Genomic_DNA"/>
</dbReference>